<reference evidence="1 2" key="1">
    <citation type="submission" date="2022-01" db="EMBL/GenBank/DDBJ databases">
        <title>Whole genome-based taxonomy of the Shewanellaceae.</title>
        <authorList>
            <person name="Martin-Rodriguez A.J."/>
        </authorList>
    </citation>
    <scope>NUCLEOTIDE SEQUENCE [LARGE SCALE GENOMIC DNA]</scope>
    <source>
        <strain evidence="1 2">DSM 21332</strain>
    </source>
</reference>
<protein>
    <submittedName>
        <fullName evidence="1">DNA-3-methyladenine glycosylase I</fullName>
        <ecNumber evidence="1">3.2.2.20</ecNumber>
    </submittedName>
</protein>
<keyword evidence="1" id="KW-0378">Hydrolase</keyword>
<dbReference type="SUPFAM" id="SSF48150">
    <property type="entry name" value="DNA-glycosylase"/>
    <property type="match status" value="1"/>
</dbReference>
<dbReference type="PANTHER" id="PTHR30037">
    <property type="entry name" value="DNA-3-METHYLADENINE GLYCOSYLASE 1"/>
    <property type="match status" value="1"/>
</dbReference>
<keyword evidence="2" id="KW-1185">Reference proteome</keyword>
<sequence length="226" mass="25254">MESFKQIYQRAAERKGGKAALEALLPSGRSHEEIAALGDDRLLSAMSMQVMKSGFVWRVVDNKWPAYEEAFFGFVPFKVLMMSPEQLSQRASDPNLIRHAKKTQAIYDNALMVQELADKHGSFARFIADWPEDNIIGLWAELKKRGTRLGGNTGPYFLRTIGKDTFLLTGDVESYFKGHKLLDASATSKKGMAQIQAAFNQWQQESGRSLAEISRILACGVGDNFL</sequence>
<dbReference type="InterPro" id="IPR011257">
    <property type="entry name" value="DNA_glycosylase"/>
</dbReference>
<dbReference type="RefSeq" id="WP_249249736.1">
    <property type="nucleotide sequence ID" value="NZ_JAKIKT010000006.1"/>
</dbReference>
<dbReference type="EMBL" id="JAKIKT010000006">
    <property type="protein sequence ID" value="MCL2915141.1"/>
    <property type="molecule type" value="Genomic_DNA"/>
</dbReference>
<gene>
    <name evidence="1" type="ORF">L2725_15380</name>
</gene>
<dbReference type="PANTHER" id="PTHR30037:SF3">
    <property type="entry name" value="BLR0857 PROTEIN"/>
    <property type="match status" value="1"/>
</dbReference>
<comment type="caution">
    <text evidence="1">The sequence shown here is derived from an EMBL/GenBank/DDBJ whole genome shotgun (WGS) entry which is preliminary data.</text>
</comment>
<dbReference type="InterPro" id="IPR005019">
    <property type="entry name" value="Adenine_glyco"/>
</dbReference>
<name>A0ABT0N9J5_9GAMM</name>
<evidence type="ECO:0000313" key="2">
    <source>
        <dbReference type="Proteomes" id="UP001202831"/>
    </source>
</evidence>
<dbReference type="Gene3D" id="1.10.340.30">
    <property type="entry name" value="Hypothetical protein, domain 2"/>
    <property type="match status" value="1"/>
</dbReference>
<organism evidence="1 2">
    <name type="scientific">Shewanella corallii</name>
    <dbReference type="NCBI Taxonomy" id="560080"/>
    <lineage>
        <taxon>Bacteria</taxon>
        <taxon>Pseudomonadati</taxon>
        <taxon>Pseudomonadota</taxon>
        <taxon>Gammaproteobacteria</taxon>
        <taxon>Alteromonadales</taxon>
        <taxon>Shewanellaceae</taxon>
        <taxon>Shewanella</taxon>
    </lineage>
</organism>
<dbReference type="InterPro" id="IPR052891">
    <property type="entry name" value="DNA-3mA_glycosylase"/>
</dbReference>
<accession>A0ABT0N9J5</accession>
<dbReference type="GO" id="GO:0008725">
    <property type="term" value="F:DNA-3-methyladenine glycosylase activity"/>
    <property type="evidence" value="ECO:0007669"/>
    <property type="project" value="UniProtKB-EC"/>
</dbReference>
<dbReference type="Proteomes" id="UP001202831">
    <property type="component" value="Unassembled WGS sequence"/>
</dbReference>
<evidence type="ECO:0000313" key="1">
    <source>
        <dbReference type="EMBL" id="MCL2915141.1"/>
    </source>
</evidence>
<keyword evidence="1" id="KW-0326">Glycosidase</keyword>
<dbReference type="EC" id="3.2.2.20" evidence="1"/>
<dbReference type="Pfam" id="PF03352">
    <property type="entry name" value="Adenine_glyco"/>
    <property type="match status" value="1"/>
</dbReference>
<proteinExistence type="predicted"/>